<dbReference type="PANTHER" id="PTHR43774:SF1">
    <property type="entry name" value="PEPTIDE METHIONINE SULFOXIDE REDUCTASE MSRA 2"/>
    <property type="match status" value="1"/>
</dbReference>
<comment type="catalytic activity">
    <reaction evidence="2 4">
        <text>L-methionyl-[protein] + [thioredoxin]-disulfide + H2O = L-methionyl-(S)-S-oxide-[protein] + [thioredoxin]-dithiol</text>
        <dbReference type="Rhea" id="RHEA:14217"/>
        <dbReference type="Rhea" id="RHEA-COMP:10698"/>
        <dbReference type="Rhea" id="RHEA-COMP:10700"/>
        <dbReference type="Rhea" id="RHEA-COMP:12313"/>
        <dbReference type="Rhea" id="RHEA-COMP:12315"/>
        <dbReference type="ChEBI" id="CHEBI:15377"/>
        <dbReference type="ChEBI" id="CHEBI:16044"/>
        <dbReference type="ChEBI" id="CHEBI:29950"/>
        <dbReference type="ChEBI" id="CHEBI:44120"/>
        <dbReference type="ChEBI" id="CHEBI:50058"/>
        <dbReference type="EC" id="1.8.4.11"/>
    </reaction>
</comment>
<comment type="similarity">
    <text evidence="4">Belongs to the MsrA Met sulfoxide reductase family.</text>
</comment>
<evidence type="ECO:0000259" key="5">
    <source>
        <dbReference type="Pfam" id="PF01625"/>
    </source>
</evidence>
<protein>
    <recommendedName>
        <fullName evidence="4">Peptide methionine sulfoxide reductase MsrA</fullName>
        <shortName evidence="4">Protein-methionine-S-oxide reductase</shortName>
        <ecNumber evidence="4">1.8.4.11</ecNumber>
    </recommendedName>
    <alternativeName>
        <fullName evidence="4">Peptide-methionine (S)-S-oxide reductase</fullName>
        <shortName evidence="4">Peptide Met(O) reductase</shortName>
    </alternativeName>
</protein>
<evidence type="ECO:0000313" key="7">
    <source>
        <dbReference type="Proteomes" id="UP000178249"/>
    </source>
</evidence>
<gene>
    <name evidence="4" type="primary">msrA</name>
    <name evidence="6" type="ORF">A2841_02035</name>
</gene>
<evidence type="ECO:0000256" key="1">
    <source>
        <dbReference type="ARBA" id="ARBA00023002"/>
    </source>
</evidence>
<comment type="catalytic activity">
    <reaction evidence="3 4">
        <text>[thioredoxin]-disulfide + L-methionine + H2O = L-methionine (S)-S-oxide + [thioredoxin]-dithiol</text>
        <dbReference type="Rhea" id="RHEA:19993"/>
        <dbReference type="Rhea" id="RHEA-COMP:10698"/>
        <dbReference type="Rhea" id="RHEA-COMP:10700"/>
        <dbReference type="ChEBI" id="CHEBI:15377"/>
        <dbReference type="ChEBI" id="CHEBI:29950"/>
        <dbReference type="ChEBI" id="CHEBI:50058"/>
        <dbReference type="ChEBI" id="CHEBI:57844"/>
        <dbReference type="ChEBI" id="CHEBI:58772"/>
        <dbReference type="EC" id="1.8.4.11"/>
    </reaction>
</comment>
<organism evidence="6 7">
    <name type="scientific">Candidatus Kaiserbacteria bacterium RIFCSPHIGHO2_01_FULL_48_10</name>
    <dbReference type="NCBI Taxonomy" id="1798476"/>
    <lineage>
        <taxon>Bacteria</taxon>
        <taxon>Candidatus Kaiseribacteriota</taxon>
    </lineage>
</organism>
<dbReference type="InterPro" id="IPR002569">
    <property type="entry name" value="Met_Sox_Rdtase_MsrA_dom"/>
</dbReference>
<accession>A0A1F6C6H9</accession>
<feature type="domain" description="Peptide methionine sulphoxide reductase MsrA" evidence="5">
    <location>
        <begin position="6"/>
        <end position="157"/>
    </location>
</feature>
<dbReference type="NCBIfam" id="TIGR00401">
    <property type="entry name" value="msrA"/>
    <property type="match status" value="1"/>
</dbReference>
<keyword evidence="1 4" id="KW-0560">Oxidoreductase</keyword>
<dbReference type="Gene3D" id="3.30.1060.10">
    <property type="entry name" value="Peptide methionine sulphoxide reductase MsrA"/>
    <property type="match status" value="1"/>
</dbReference>
<dbReference type="HAMAP" id="MF_01401">
    <property type="entry name" value="MsrA"/>
    <property type="match status" value="1"/>
</dbReference>
<evidence type="ECO:0000256" key="3">
    <source>
        <dbReference type="ARBA" id="ARBA00048782"/>
    </source>
</evidence>
<dbReference type="InterPro" id="IPR036509">
    <property type="entry name" value="Met_Sox_Rdtase_MsrA_sf"/>
</dbReference>
<reference evidence="6 7" key="1">
    <citation type="journal article" date="2016" name="Nat. Commun.">
        <title>Thousands of microbial genomes shed light on interconnected biogeochemical processes in an aquifer system.</title>
        <authorList>
            <person name="Anantharaman K."/>
            <person name="Brown C.T."/>
            <person name="Hug L.A."/>
            <person name="Sharon I."/>
            <person name="Castelle C.J."/>
            <person name="Probst A.J."/>
            <person name="Thomas B.C."/>
            <person name="Singh A."/>
            <person name="Wilkins M.J."/>
            <person name="Karaoz U."/>
            <person name="Brodie E.L."/>
            <person name="Williams K.H."/>
            <person name="Hubbard S.S."/>
            <person name="Banfield J.F."/>
        </authorList>
    </citation>
    <scope>NUCLEOTIDE SEQUENCE [LARGE SCALE GENOMIC DNA]</scope>
</reference>
<dbReference type="EMBL" id="MFKP01000003">
    <property type="protein sequence ID" value="OGG44728.1"/>
    <property type="molecule type" value="Genomic_DNA"/>
</dbReference>
<feature type="active site" evidence="4">
    <location>
        <position position="12"/>
    </location>
</feature>
<dbReference type="Proteomes" id="UP000178249">
    <property type="component" value="Unassembled WGS sequence"/>
</dbReference>
<proteinExistence type="inferred from homology"/>
<dbReference type="GO" id="GO:0033744">
    <property type="term" value="F:L-methionine:thioredoxin-disulfide S-oxidoreductase activity"/>
    <property type="evidence" value="ECO:0007669"/>
    <property type="project" value="RHEA"/>
</dbReference>
<evidence type="ECO:0000256" key="4">
    <source>
        <dbReference type="HAMAP-Rule" id="MF_01401"/>
    </source>
</evidence>
<dbReference type="PANTHER" id="PTHR43774">
    <property type="entry name" value="PEPTIDE METHIONINE SULFOXIDE REDUCTASE"/>
    <property type="match status" value="1"/>
</dbReference>
<dbReference type="Pfam" id="PF01625">
    <property type="entry name" value="PMSR"/>
    <property type="match status" value="1"/>
</dbReference>
<evidence type="ECO:0000256" key="2">
    <source>
        <dbReference type="ARBA" id="ARBA00047806"/>
    </source>
</evidence>
<comment type="function">
    <text evidence="4">Has an important function as a repair enzyme for proteins that have been inactivated by oxidation. Catalyzes the reversible oxidation-reduction of methionine sulfoxide in proteins to methionine.</text>
</comment>
<name>A0A1F6C6H9_9BACT</name>
<dbReference type="GO" id="GO:0008113">
    <property type="term" value="F:peptide-methionine (S)-S-oxide reductase activity"/>
    <property type="evidence" value="ECO:0007669"/>
    <property type="project" value="UniProtKB-UniRule"/>
</dbReference>
<evidence type="ECO:0000313" key="6">
    <source>
        <dbReference type="EMBL" id="OGG44728.1"/>
    </source>
</evidence>
<dbReference type="SUPFAM" id="SSF55068">
    <property type="entry name" value="Peptide methionine sulfoxide reductase"/>
    <property type="match status" value="1"/>
</dbReference>
<dbReference type="EC" id="1.8.4.11" evidence="4"/>
<dbReference type="AlphaFoldDB" id="A0A1F6C6H9"/>
<sequence length="179" mass="20460">MKNEIAVFGGGCFWCTEAAFERLRGIVSVESGYAGGNVENPTYEQVSGGRTGHAEVVRVEFDPLQISFHDLLTVFFGIHDPTTLNRQGNDSGTQYRSFILYTSDLQKQEVELYIAELQRDLKQTPIVTEIKKLAAFYPAEEYHKRYYERNSDQPYCQLVINPKIAKLKKEYAEFLKSAE</sequence>
<comment type="caution">
    <text evidence="6">The sequence shown here is derived from an EMBL/GenBank/DDBJ whole genome shotgun (WGS) entry which is preliminary data.</text>
</comment>